<keyword evidence="3" id="KW-1185">Reference proteome</keyword>
<organism evidence="2 3">
    <name type="scientific">Rivihabitans pingtungensis</name>
    <dbReference type="NCBI Taxonomy" id="1054498"/>
    <lineage>
        <taxon>Bacteria</taxon>
        <taxon>Pseudomonadati</taxon>
        <taxon>Pseudomonadota</taxon>
        <taxon>Betaproteobacteria</taxon>
        <taxon>Neisseriales</taxon>
        <taxon>Aquaspirillaceae</taxon>
        <taxon>Rivihabitans</taxon>
    </lineage>
</organism>
<evidence type="ECO:0000313" key="3">
    <source>
        <dbReference type="Proteomes" id="UP000247555"/>
    </source>
</evidence>
<proteinExistence type="predicted"/>
<dbReference type="Gene3D" id="3.30.310.170">
    <property type="entry name" value="Outer membrane protein assembly factor BamC"/>
    <property type="match status" value="1"/>
</dbReference>
<feature type="signal peptide" evidence="1">
    <location>
        <begin position="1"/>
        <end position="18"/>
    </location>
</feature>
<evidence type="ECO:0000256" key="1">
    <source>
        <dbReference type="SAM" id="SignalP"/>
    </source>
</evidence>
<gene>
    <name evidence="2" type="ORF">DFR34_102230</name>
</gene>
<dbReference type="InterPro" id="IPR010653">
    <property type="entry name" value="NlpB/DapX"/>
</dbReference>
<name>A0A318KUE0_9NEIS</name>
<protein>
    <submittedName>
        <fullName evidence="2">Beta-barrel assembly machine subunit BamC</fullName>
    </submittedName>
</protein>
<accession>A0A318KUE0</accession>
<comment type="caution">
    <text evidence="2">The sequence shown here is derived from an EMBL/GenBank/DDBJ whole genome shotgun (WGS) entry which is preliminary data.</text>
</comment>
<dbReference type="EMBL" id="QJKI01000002">
    <property type="protein sequence ID" value="PXX81390.1"/>
    <property type="molecule type" value="Genomic_DNA"/>
</dbReference>
<dbReference type="Pfam" id="PF06804">
    <property type="entry name" value="Lipoprotein_18"/>
    <property type="match status" value="1"/>
</dbReference>
<dbReference type="Proteomes" id="UP000247555">
    <property type="component" value="Unassembled WGS sequence"/>
</dbReference>
<dbReference type="OrthoDB" id="5291099at2"/>
<dbReference type="PROSITE" id="PS51257">
    <property type="entry name" value="PROKAR_LIPOPROTEIN"/>
    <property type="match status" value="1"/>
</dbReference>
<sequence length="377" mass="42229">MNFRHASLILSASLLASACSSTGLFDKKIDYKSAENAAKNRLEVPPDLTRPQLNNNYALPGASSVSAQQLNQQAQANLLNKNPSNVLIDIPVARMERAGQQRWLVVQKKPEELWPLLKEFWIDNGFILKQDAPEIGVMETDWAENRAKIPQDGIRNLLSKVGLDNVYSTPERDKFRARIERTNAGTEVYFSHRGMYETFVNEGKAETMWQPRPADPELEAEMLGRFMMRMGISEEKVKLAAQKPDANQPQRASVQGEAVLVNDAFDRAWRRTGLALDRIGLLVTDRDRSQGVYYIRPAQAEMDKSDESGGFWSSLLFWRSSDKPASAKAPLAGGDYQVRVKAVNDSSSQVLVLDKNGQALPANVSRPMLARLQQQLQ</sequence>
<reference evidence="2 3" key="1">
    <citation type="submission" date="2018-05" db="EMBL/GenBank/DDBJ databases">
        <title>Genomic Encyclopedia of Type Strains, Phase IV (KMG-IV): sequencing the most valuable type-strain genomes for metagenomic binning, comparative biology and taxonomic classification.</title>
        <authorList>
            <person name="Goeker M."/>
        </authorList>
    </citation>
    <scope>NUCLEOTIDE SEQUENCE [LARGE SCALE GENOMIC DNA]</scope>
    <source>
        <strain evidence="2 3">DSM 29661</strain>
    </source>
</reference>
<dbReference type="InterPro" id="IPR042268">
    <property type="entry name" value="BamC_C"/>
</dbReference>
<feature type="chain" id="PRO_5016278678" evidence="1">
    <location>
        <begin position="19"/>
        <end position="377"/>
    </location>
</feature>
<evidence type="ECO:0000313" key="2">
    <source>
        <dbReference type="EMBL" id="PXX81390.1"/>
    </source>
</evidence>
<dbReference type="RefSeq" id="WP_110389690.1">
    <property type="nucleotide sequence ID" value="NZ_CALCOA010000106.1"/>
</dbReference>
<keyword evidence="1" id="KW-0732">Signal</keyword>
<dbReference type="AlphaFoldDB" id="A0A318KUE0"/>